<keyword evidence="1 5" id="KW-0963">Cytoplasm</keyword>
<dbReference type="GO" id="GO:0043022">
    <property type="term" value="F:ribosome binding"/>
    <property type="evidence" value="ECO:0007669"/>
    <property type="project" value="InterPro"/>
</dbReference>
<evidence type="ECO:0000256" key="2">
    <source>
        <dbReference type="ARBA" id="ARBA00022517"/>
    </source>
</evidence>
<dbReference type="InterPro" id="IPR009000">
    <property type="entry name" value="Transl_B-barrel_sf"/>
</dbReference>
<dbReference type="GO" id="GO:0005737">
    <property type="term" value="C:cytoplasm"/>
    <property type="evidence" value="ECO:0007669"/>
    <property type="project" value="UniProtKB-SubCell"/>
</dbReference>
<evidence type="ECO:0000256" key="4">
    <source>
        <dbReference type="ARBA" id="ARBA00023186"/>
    </source>
</evidence>
<accession>A0A1M7S6Y4</accession>
<dbReference type="Gene3D" id="2.30.30.240">
    <property type="entry name" value="PRC-barrel domain"/>
    <property type="match status" value="1"/>
</dbReference>
<protein>
    <recommendedName>
        <fullName evidence="5">Ribosome maturation factor RimM</fullName>
    </recommendedName>
</protein>
<evidence type="ECO:0000313" key="8">
    <source>
        <dbReference type="EMBL" id="SHN54158.1"/>
    </source>
</evidence>
<sequence length="179" mass="20616">MRKVEELLKEKIPVGVLSNTHGLNGDLKLHTFTNLPEVIAKLVEVIAYNEAQKKFTYCKFEKIKKAHGYFIVHIAGVNTISEAEKLKGFVIYVDKSAFPKSKDGEYYFYELLNSEVYDENENYIGLVEDIVETGNNDVIVVKKNKSSKEEIMIPVIERYVLKIDKEGKKIQVKLPEWLE</sequence>
<dbReference type="STRING" id="1121883.SAMN02745226_00571"/>
<organism evidence="8 9">
    <name type="scientific">Fervidobacterium gondwanense DSM 13020</name>
    <dbReference type="NCBI Taxonomy" id="1121883"/>
    <lineage>
        <taxon>Bacteria</taxon>
        <taxon>Thermotogati</taxon>
        <taxon>Thermotogota</taxon>
        <taxon>Thermotogae</taxon>
        <taxon>Thermotogales</taxon>
        <taxon>Fervidobacteriaceae</taxon>
        <taxon>Fervidobacterium</taxon>
    </lineage>
</organism>
<dbReference type="Pfam" id="PF01782">
    <property type="entry name" value="RimM"/>
    <property type="match status" value="1"/>
</dbReference>
<dbReference type="RefSeq" id="WP_072758116.1">
    <property type="nucleotide sequence ID" value="NZ_FRDJ01000002.1"/>
</dbReference>
<keyword evidence="4 5" id="KW-0143">Chaperone</keyword>
<comment type="subcellular location">
    <subcellularLocation>
        <location evidence="5">Cytoplasm</location>
    </subcellularLocation>
</comment>
<keyword evidence="3 5" id="KW-0698">rRNA processing</keyword>
<comment type="function">
    <text evidence="5">An accessory protein needed during the final step in the assembly of 30S ribosomal subunit, possibly for assembly of the head region. Essential for efficient processing of 16S rRNA. May be needed both before and after RbfA during the maturation of 16S rRNA. It has affinity for free ribosomal 30S subunits but not for 70S ribosomes.</text>
</comment>
<dbReference type="PANTHER" id="PTHR33692:SF1">
    <property type="entry name" value="RIBOSOME MATURATION FACTOR RIMM"/>
    <property type="match status" value="1"/>
</dbReference>
<evidence type="ECO:0000259" key="7">
    <source>
        <dbReference type="Pfam" id="PF05239"/>
    </source>
</evidence>
<dbReference type="GO" id="GO:0042274">
    <property type="term" value="P:ribosomal small subunit biogenesis"/>
    <property type="evidence" value="ECO:0007669"/>
    <property type="project" value="UniProtKB-UniRule"/>
</dbReference>
<dbReference type="InterPro" id="IPR027275">
    <property type="entry name" value="PRC-brl_dom"/>
</dbReference>
<evidence type="ECO:0000256" key="3">
    <source>
        <dbReference type="ARBA" id="ARBA00022552"/>
    </source>
</evidence>
<dbReference type="SUPFAM" id="SSF50447">
    <property type="entry name" value="Translation proteins"/>
    <property type="match status" value="1"/>
</dbReference>
<dbReference type="InterPro" id="IPR011033">
    <property type="entry name" value="PRC_barrel-like_sf"/>
</dbReference>
<feature type="domain" description="PRC-barrel" evidence="7">
    <location>
        <begin position="104"/>
        <end position="175"/>
    </location>
</feature>
<keyword evidence="2 5" id="KW-0690">Ribosome biogenesis</keyword>
<dbReference type="OrthoDB" id="9810331at2"/>
<name>A0A1M7S6Y4_FERGO</name>
<evidence type="ECO:0000259" key="6">
    <source>
        <dbReference type="Pfam" id="PF01782"/>
    </source>
</evidence>
<dbReference type="EMBL" id="FRDJ01000002">
    <property type="protein sequence ID" value="SHN54158.1"/>
    <property type="molecule type" value="Genomic_DNA"/>
</dbReference>
<evidence type="ECO:0000256" key="5">
    <source>
        <dbReference type="HAMAP-Rule" id="MF_00014"/>
    </source>
</evidence>
<dbReference type="InterPro" id="IPR011961">
    <property type="entry name" value="RimM"/>
</dbReference>
<dbReference type="Gene3D" id="2.40.30.60">
    <property type="entry name" value="RimM"/>
    <property type="match status" value="1"/>
</dbReference>
<comment type="similarity">
    <text evidence="5">Belongs to the RimM family.</text>
</comment>
<dbReference type="HAMAP" id="MF_00014">
    <property type="entry name" value="Ribosome_mat_RimM"/>
    <property type="match status" value="1"/>
</dbReference>
<feature type="domain" description="RimM N-terminal" evidence="6">
    <location>
        <begin position="14"/>
        <end position="96"/>
    </location>
</feature>
<comment type="domain">
    <text evidence="5">The PRC barrel domain binds ribosomal protein uS19.</text>
</comment>
<dbReference type="PANTHER" id="PTHR33692">
    <property type="entry name" value="RIBOSOME MATURATION FACTOR RIMM"/>
    <property type="match status" value="1"/>
</dbReference>
<dbReference type="SUPFAM" id="SSF50346">
    <property type="entry name" value="PRC-barrel domain"/>
    <property type="match status" value="1"/>
</dbReference>
<keyword evidence="9" id="KW-1185">Reference proteome</keyword>
<dbReference type="NCBIfam" id="TIGR02273">
    <property type="entry name" value="16S_RimM"/>
    <property type="match status" value="1"/>
</dbReference>
<gene>
    <name evidence="5" type="primary">rimM</name>
    <name evidence="8" type="ORF">SAMN02745226_00571</name>
</gene>
<dbReference type="InterPro" id="IPR002676">
    <property type="entry name" value="RimM_N"/>
</dbReference>
<dbReference type="InterPro" id="IPR036976">
    <property type="entry name" value="RimM_N_sf"/>
</dbReference>
<dbReference type="Pfam" id="PF05239">
    <property type="entry name" value="PRC"/>
    <property type="match status" value="1"/>
</dbReference>
<evidence type="ECO:0000313" key="9">
    <source>
        <dbReference type="Proteomes" id="UP000184207"/>
    </source>
</evidence>
<dbReference type="GO" id="GO:0005840">
    <property type="term" value="C:ribosome"/>
    <property type="evidence" value="ECO:0007669"/>
    <property type="project" value="InterPro"/>
</dbReference>
<reference evidence="9" key="1">
    <citation type="submission" date="2016-12" db="EMBL/GenBank/DDBJ databases">
        <authorList>
            <person name="Varghese N."/>
            <person name="Submissions S."/>
        </authorList>
    </citation>
    <scope>NUCLEOTIDE SEQUENCE [LARGE SCALE GENOMIC DNA]</scope>
    <source>
        <strain evidence="9">DSM 13020</strain>
    </source>
</reference>
<evidence type="ECO:0000256" key="1">
    <source>
        <dbReference type="ARBA" id="ARBA00022490"/>
    </source>
</evidence>
<dbReference type="Proteomes" id="UP000184207">
    <property type="component" value="Unassembled WGS sequence"/>
</dbReference>
<dbReference type="GO" id="GO:0006364">
    <property type="term" value="P:rRNA processing"/>
    <property type="evidence" value="ECO:0007669"/>
    <property type="project" value="UniProtKB-UniRule"/>
</dbReference>
<dbReference type="AlphaFoldDB" id="A0A1M7S6Y4"/>
<proteinExistence type="inferred from homology"/>
<comment type="subunit">
    <text evidence="5">Binds ribosomal protein uS19.</text>
</comment>